<evidence type="ECO:0000313" key="1">
    <source>
        <dbReference type="EMBL" id="KAF2430228.1"/>
    </source>
</evidence>
<accession>A0A9P4NRQ5</accession>
<dbReference type="AlphaFoldDB" id="A0A9P4NRQ5"/>
<name>A0A9P4NRQ5_9PEZI</name>
<comment type="caution">
    <text evidence="1">The sequence shown here is derived from an EMBL/GenBank/DDBJ whole genome shotgun (WGS) entry which is preliminary data.</text>
</comment>
<dbReference type="Proteomes" id="UP000800235">
    <property type="component" value="Unassembled WGS sequence"/>
</dbReference>
<dbReference type="EMBL" id="MU007040">
    <property type="protein sequence ID" value="KAF2430228.1"/>
    <property type="molecule type" value="Genomic_DNA"/>
</dbReference>
<protein>
    <submittedName>
        <fullName evidence="1">Uncharacterized protein</fullName>
    </submittedName>
</protein>
<gene>
    <name evidence="1" type="ORF">EJ08DRAFT_660963</name>
</gene>
<keyword evidence="2" id="KW-1185">Reference proteome</keyword>
<proteinExistence type="predicted"/>
<evidence type="ECO:0000313" key="2">
    <source>
        <dbReference type="Proteomes" id="UP000800235"/>
    </source>
</evidence>
<organism evidence="1 2">
    <name type="scientific">Tothia fuscella</name>
    <dbReference type="NCBI Taxonomy" id="1048955"/>
    <lineage>
        <taxon>Eukaryota</taxon>
        <taxon>Fungi</taxon>
        <taxon>Dikarya</taxon>
        <taxon>Ascomycota</taxon>
        <taxon>Pezizomycotina</taxon>
        <taxon>Dothideomycetes</taxon>
        <taxon>Pleosporomycetidae</taxon>
        <taxon>Venturiales</taxon>
        <taxon>Cylindrosympodiaceae</taxon>
        <taxon>Tothia</taxon>
    </lineage>
</organism>
<sequence length="198" mass="23093">MAQNPCQKLQTHNKNHDKFCLHQLECAHIIFVDGRGEYKSEYWGTKVKAPKNELEQEVDESTAKIDNPILRSLTNCGENCMTFDGKNSYFVCDICWQKACDNINAEKELEWEKRTAHKGLVDWAKSRSKQGARDFVITNYGWRDCRNVEDLEEGELKEEVDRLIEKAGPTEPDDKKISDWVKEMANFIKKYNLLLRND</sequence>
<reference evidence="1" key="1">
    <citation type="journal article" date="2020" name="Stud. Mycol.">
        <title>101 Dothideomycetes genomes: a test case for predicting lifestyles and emergence of pathogens.</title>
        <authorList>
            <person name="Haridas S."/>
            <person name="Albert R."/>
            <person name="Binder M."/>
            <person name="Bloem J."/>
            <person name="Labutti K."/>
            <person name="Salamov A."/>
            <person name="Andreopoulos B."/>
            <person name="Baker S."/>
            <person name="Barry K."/>
            <person name="Bills G."/>
            <person name="Bluhm B."/>
            <person name="Cannon C."/>
            <person name="Castanera R."/>
            <person name="Culley D."/>
            <person name="Daum C."/>
            <person name="Ezra D."/>
            <person name="Gonzalez J."/>
            <person name="Henrissat B."/>
            <person name="Kuo A."/>
            <person name="Liang C."/>
            <person name="Lipzen A."/>
            <person name="Lutzoni F."/>
            <person name="Magnuson J."/>
            <person name="Mondo S."/>
            <person name="Nolan M."/>
            <person name="Ohm R."/>
            <person name="Pangilinan J."/>
            <person name="Park H.-J."/>
            <person name="Ramirez L."/>
            <person name="Alfaro M."/>
            <person name="Sun H."/>
            <person name="Tritt A."/>
            <person name="Yoshinaga Y."/>
            <person name="Zwiers L.-H."/>
            <person name="Turgeon B."/>
            <person name="Goodwin S."/>
            <person name="Spatafora J."/>
            <person name="Crous P."/>
            <person name="Grigoriev I."/>
        </authorList>
    </citation>
    <scope>NUCLEOTIDE SEQUENCE</scope>
    <source>
        <strain evidence="1">CBS 130266</strain>
    </source>
</reference>